<evidence type="ECO:0000313" key="4">
    <source>
        <dbReference type="Proteomes" id="UP001634394"/>
    </source>
</evidence>
<dbReference type="AlphaFoldDB" id="A0ABD3Y1N6"/>
<keyword evidence="4" id="KW-1185">Reference proteome</keyword>
<comment type="caution">
    <text evidence="3">The sequence shown here is derived from an EMBL/GenBank/DDBJ whole genome shotgun (WGS) entry which is preliminary data.</text>
</comment>
<reference evidence="3 4" key="1">
    <citation type="submission" date="2024-11" db="EMBL/GenBank/DDBJ databases">
        <title>Chromosome-level genome assembly of the freshwater bivalve Anodonta woodiana.</title>
        <authorList>
            <person name="Chen X."/>
        </authorList>
    </citation>
    <scope>NUCLEOTIDE SEQUENCE [LARGE SCALE GENOMIC DNA]</scope>
    <source>
        <strain evidence="3">MN2024</strain>
        <tissue evidence="3">Gills</tissue>
    </source>
</reference>
<feature type="chain" id="PRO_5044883568" evidence="2">
    <location>
        <begin position="20"/>
        <end position="129"/>
    </location>
</feature>
<dbReference type="EMBL" id="JBJQND010000001">
    <property type="protein sequence ID" value="KAL3891588.1"/>
    <property type="molecule type" value="Genomic_DNA"/>
</dbReference>
<sequence length="129" mass="14508">MTIIMKLVLVVSFVALSAALPYQRDNNVGKGYSYLEQQFKTISESLNYLAKGLVSVNERIDGLQEQVGEIQEHLLREDGQENISDGSGIPDEPPTGSEPVRLDETAVRMLMQSLESRLQEKKREQKQSK</sequence>
<gene>
    <name evidence="3" type="ORF">ACJMK2_003844</name>
</gene>
<feature type="signal peptide" evidence="2">
    <location>
        <begin position="1"/>
        <end position="19"/>
    </location>
</feature>
<evidence type="ECO:0000256" key="1">
    <source>
        <dbReference type="SAM" id="MobiDB-lite"/>
    </source>
</evidence>
<name>A0ABD3Y1N6_SINWO</name>
<evidence type="ECO:0000256" key="2">
    <source>
        <dbReference type="SAM" id="SignalP"/>
    </source>
</evidence>
<accession>A0ABD3Y1N6</accession>
<proteinExistence type="predicted"/>
<dbReference type="Proteomes" id="UP001634394">
    <property type="component" value="Unassembled WGS sequence"/>
</dbReference>
<feature type="region of interest" description="Disordered" evidence="1">
    <location>
        <begin position="78"/>
        <end position="101"/>
    </location>
</feature>
<evidence type="ECO:0000313" key="3">
    <source>
        <dbReference type="EMBL" id="KAL3891588.1"/>
    </source>
</evidence>
<protein>
    <submittedName>
        <fullName evidence="3">Uncharacterized protein</fullName>
    </submittedName>
</protein>
<organism evidence="3 4">
    <name type="scientific">Sinanodonta woodiana</name>
    <name type="common">Chinese pond mussel</name>
    <name type="synonym">Anodonta woodiana</name>
    <dbReference type="NCBI Taxonomy" id="1069815"/>
    <lineage>
        <taxon>Eukaryota</taxon>
        <taxon>Metazoa</taxon>
        <taxon>Spiralia</taxon>
        <taxon>Lophotrochozoa</taxon>
        <taxon>Mollusca</taxon>
        <taxon>Bivalvia</taxon>
        <taxon>Autobranchia</taxon>
        <taxon>Heteroconchia</taxon>
        <taxon>Palaeoheterodonta</taxon>
        <taxon>Unionida</taxon>
        <taxon>Unionoidea</taxon>
        <taxon>Unionidae</taxon>
        <taxon>Unioninae</taxon>
        <taxon>Sinanodonta</taxon>
    </lineage>
</organism>
<keyword evidence="2" id="KW-0732">Signal</keyword>